<dbReference type="InterPro" id="IPR051265">
    <property type="entry name" value="HIBADH-related_NP60_sf"/>
</dbReference>
<dbReference type="PANTHER" id="PTHR43580:SF2">
    <property type="entry name" value="CYTOKINE-LIKE NUCLEAR FACTOR N-PAC"/>
    <property type="match status" value="1"/>
</dbReference>
<sequence length="292" mass="30056">MTNTQHHPVTVLGLGAMGRALAQTLVKAGVPTTVWNRTPGRDAEVVAAGAVSAATAGQAVRGGDLVIAVLLDHASVHQTLDPIAAELSGKQLLNLTSTAPEQSRELAEWAAVHGIDFLDGGIMAVPSMIGADGSSILYSGSETVFQAHRPALESLGSAEFFGTDPGLAALWDFALLTSMYTMFGGFFQAAALVGTAGVPAAEFAPRAAAWVSAMASSLPRYARIIDSGDYTGEVFQDLVFTKSALDALRQAASDAGITAEPLSGIADLVDRQVAAGHGAAAFERSIEALRGH</sequence>
<dbReference type="GO" id="GO:0050661">
    <property type="term" value="F:NADP binding"/>
    <property type="evidence" value="ECO:0007669"/>
    <property type="project" value="InterPro"/>
</dbReference>
<reference evidence="5 6" key="1">
    <citation type="submission" date="2019-12" db="EMBL/GenBank/DDBJ databases">
        <title>Nocardia sp. nov. ET3-3 isolated from soil.</title>
        <authorList>
            <person name="Kanchanasin P."/>
            <person name="Tanasupawat S."/>
            <person name="Yuki M."/>
            <person name="Kudo T."/>
        </authorList>
    </citation>
    <scope>NUCLEOTIDE SEQUENCE [LARGE SCALE GENOMIC DNA]</scope>
    <source>
        <strain evidence="5 6">ET3-3</strain>
    </source>
</reference>
<feature type="domain" description="NADPH-dependent reductive aminase-like C-terminal" evidence="4">
    <location>
        <begin position="164"/>
        <end position="290"/>
    </location>
</feature>
<organism evidence="5 6">
    <name type="scientific">Nocardia terrae</name>
    <dbReference type="NCBI Taxonomy" id="2675851"/>
    <lineage>
        <taxon>Bacteria</taxon>
        <taxon>Bacillati</taxon>
        <taxon>Actinomycetota</taxon>
        <taxon>Actinomycetes</taxon>
        <taxon>Mycobacteriales</taxon>
        <taxon>Nocardiaceae</taxon>
        <taxon>Nocardia</taxon>
    </lineage>
</organism>
<dbReference type="AlphaFoldDB" id="A0A7K1V8N1"/>
<evidence type="ECO:0000259" key="3">
    <source>
        <dbReference type="Pfam" id="PF03446"/>
    </source>
</evidence>
<accession>A0A7K1V8N1</accession>
<dbReference type="GO" id="GO:0016491">
    <property type="term" value="F:oxidoreductase activity"/>
    <property type="evidence" value="ECO:0007669"/>
    <property type="project" value="UniProtKB-KW"/>
</dbReference>
<dbReference type="EMBL" id="WRPP01000009">
    <property type="protein sequence ID" value="MVU82448.1"/>
    <property type="molecule type" value="Genomic_DNA"/>
</dbReference>
<dbReference type="Pfam" id="PF03446">
    <property type="entry name" value="NAD_binding_2"/>
    <property type="match status" value="1"/>
</dbReference>
<dbReference type="Gene3D" id="3.40.50.720">
    <property type="entry name" value="NAD(P)-binding Rossmann-like Domain"/>
    <property type="match status" value="1"/>
</dbReference>
<dbReference type="PIRSF" id="PIRSF000103">
    <property type="entry name" value="HIBADH"/>
    <property type="match status" value="1"/>
</dbReference>
<dbReference type="Gene3D" id="1.10.1040.10">
    <property type="entry name" value="N-(1-d-carboxylethyl)-l-norvaline Dehydrogenase, domain 2"/>
    <property type="match status" value="1"/>
</dbReference>
<dbReference type="SUPFAM" id="SSF51735">
    <property type="entry name" value="NAD(P)-binding Rossmann-fold domains"/>
    <property type="match status" value="1"/>
</dbReference>
<dbReference type="GO" id="GO:0031491">
    <property type="term" value="F:nucleosome binding"/>
    <property type="evidence" value="ECO:0007669"/>
    <property type="project" value="TreeGrafter"/>
</dbReference>
<dbReference type="GO" id="GO:0000785">
    <property type="term" value="C:chromatin"/>
    <property type="evidence" value="ECO:0007669"/>
    <property type="project" value="TreeGrafter"/>
</dbReference>
<protein>
    <submittedName>
        <fullName evidence="5">NAD(P)-dependent oxidoreductase</fullName>
    </submittedName>
</protein>
<keyword evidence="2" id="KW-0560">Oxidoreductase</keyword>
<keyword evidence="6" id="KW-1185">Reference proteome</keyword>
<dbReference type="InterPro" id="IPR006115">
    <property type="entry name" value="6PGDH_NADP-bd"/>
</dbReference>
<evidence type="ECO:0000313" key="6">
    <source>
        <dbReference type="Proteomes" id="UP000466794"/>
    </source>
</evidence>
<evidence type="ECO:0000256" key="1">
    <source>
        <dbReference type="ARBA" id="ARBA00009080"/>
    </source>
</evidence>
<evidence type="ECO:0000259" key="4">
    <source>
        <dbReference type="Pfam" id="PF21761"/>
    </source>
</evidence>
<evidence type="ECO:0000256" key="2">
    <source>
        <dbReference type="ARBA" id="ARBA00023002"/>
    </source>
</evidence>
<dbReference type="InterPro" id="IPR015815">
    <property type="entry name" value="HIBADH-related"/>
</dbReference>
<comment type="similarity">
    <text evidence="1">Belongs to the HIBADH-related family.</text>
</comment>
<feature type="domain" description="6-phosphogluconate dehydrogenase NADP-binding" evidence="3">
    <location>
        <begin position="9"/>
        <end position="157"/>
    </location>
</feature>
<dbReference type="Pfam" id="PF21761">
    <property type="entry name" value="RedAm-like_C"/>
    <property type="match status" value="1"/>
</dbReference>
<evidence type="ECO:0000313" key="5">
    <source>
        <dbReference type="EMBL" id="MVU82448.1"/>
    </source>
</evidence>
<dbReference type="InterPro" id="IPR013328">
    <property type="entry name" value="6PGD_dom2"/>
</dbReference>
<dbReference type="InterPro" id="IPR048666">
    <property type="entry name" value="RedAm-like_C"/>
</dbReference>
<dbReference type="GO" id="GO:0140673">
    <property type="term" value="P:transcription elongation-coupled chromatin remodeling"/>
    <property type="evidence" value="ECO:0007669"/>
    <property type="project" value="TreeGrafter"/>
</dbReference>
<name>A0A7K1V8N1_9NOCA</name>
<comment type="caution">
    <text evidence="5">The sequence shown here is derived from an EMBL/GenBank/DDBJ whole genome shotgun (WGS) entry which is preliminary data.</text>
</comment>
<proteinExistence type="inferred from homology"/>
<dbReference type="Proteomes" id="UP000466794">
    <property type="component" value="Unassembled WGS sequence"/>
</dbReference>
<dbReference type="RefSeq" id="WP_157392053.1">
    <property type="nucleotide sequence ID" value="NZ_WRPP01000009.1"/>
</dbReference>
<dbReference type="PANTHER" id="PTHR43580">
    <property type="entry name" value="OXIDOREDUCTASE GLYR1-RELATED"/>
    <property type="match status" value="1"/>
</dbReference>
<dbReference type="InterPro" id="IPR036291">
    <property type="entry name" value="NAD(P)-bd_dom_sf"/>
</dbReference>
<gene>
    <name evidence="5" type="ORF">GPX89_35105</name>
</gene>
<dbReference type="GO" id="GO:0003677">
    <property type="term" value="F:DNA binding"/>
    <property type="evidence" value="ECO:0007669"/>
    <property type="project" value="TreeGrafter"/>
</dbReference>